<dbReference type="PANTHER" id="PTHR19444:SF13">
    <property type="entry name" value="PROTEIN UNC-93 HOMOLOG A"/>
    <property type="match status" value="1"/>
</dbReference>
<dbReference type="EMBL" id="MDYQ01000502">
    <property type="protein sequence ID" value="PRP74058.1"/>
    <property type="molecule type" value="Genomic_DNA"/>
</dbReference>
<accession>A0A2P6MQS9</accession>
<dbReference type="GO" id="GO:0016020">
    <property type="term" value="C:membrane"/>
    <property type="evidence" value="ECO:0007669"/>
    <property type="project" value="UniProtKB-SubCell"/>
</dbReference>
<evidence type="ECO:0000313" key="9">
    <source>
        <dbReference type="Proteomes" id="UP000241769"/>
    </source>
</evidence>
<feature type="transmembrane region" description="Helical" evidence="7">
    <location>
        <begin position="102"/>
        <end position="119"/>
    </location>
</feature>
<comment type="caution">
    <text evidence="8">The sequence shown here is derived from an EMBL/GenBank/DDBJ whole genome shotgun (WGS) entry which is preliminary data.</text>
</comment>
<feature type="region of interest" description="Disordered" evidence="6">
    <location>
        <begin position="1"/>
        <end position="22"/>
    </location>
</feature>
<evidence type="ECO:0000256" key="2">
    <source>
        <dbReference type="ARBA" id="ARBA00009172"/>
    </source>
</evidence>
<feature type="transmembrane region" description="Helical" evidence="7">
    <location>
        <begin position="131"/>
        <end position="157"/>
    </location>
</feature>
<evidence type="ECO:0000313" key="8">
    <source>
        <dbReference type="EMBL" id="PRP74058.1"/>
    </source>
</evidence>
<dbReference type="SUPFAM" id="SSF103473">
    <property type="entry name" value="MFS general substrate transporter"/>
    <property type="match status" value="1"/>
</dbReference>
<dbReference type="Proteomes" id="UP000241769">
    <property type="component" value="Unassembled WGS sequence"/>
</dbReference>
<dbReference type="InterPro" id="IPR036259">
    <property type="entry name" value="MFS_trans_sf"/>
</dbReference>
<dbReference type="InterPro" id="IPR010291">
    <property type="entry name" value="Ion_channel_UNC-93"/>
</dbReference>
<feature type="transmembrane region" description="Helical" evidence="7">
    <location>
        <begin position="77"/>
        <end position="95"/>
    </location>
</feature>
<keyword evidence="5 7" id="KW-0472">Membrane</keyword>
<keyword evidence="3 7" id="KW-0812">Transmembrane</keyword>
<dbReference type="Pfam" id="PF05978">
    <property type="entry name" value="UNC-93"/>
    <property type="match status" value="1"/>
</dbReference>
<comment type="similarity">
    <text evidence="2">Belongs to the unc-93 family.</text>
</comment>
<dbReference type="FunCoup" id="A0A2P6MQS9">
    <property type="interactions" value="117"/>
</dbReference>
<feature type="transmembrane region" description="Helical" evidence="7">
    <location>
        <begin position="357"/>
        <end position="378"/>
    </location>
</feature>
<name>A0A2P6MQS9_9EUKA</name>
<comment type="subcellular location">
    <subcellularLocation>
        <location evidence="1">Membrane</location>
        <topology evidence="1">Multi-pass membrane protein</topology>
    </subcellularLocation>
</comment>
<feature type="transmembrane region" description="Helical" evidence="7">
    <location>
        <begin position="40"/>
        <end position="57"/>
    </location>
</feature>
<sequence>MSLIRRSYGTDDDNAQSLPETDYDNDKIPEVVINGGRPHLINLLWLSFGFFLSFSAFNGTSNILTSIDVNVGFNTSAILYAAFCFGSLFLSTSFISLCGPKWSVFLGAFCYTLFQAANLKGTAEYMYPSAVLLGLGASVLWAAQGSYVTLAAANYALNRGHPADSSQGIFQGIFFGVFQCNQVVGNLISGFIFLYVTGDGATHTLFYVYLGISGAGLIFLFLLRAETNPLMDIRLTVLSEADSDETVLKRVSAVAGIHLDRKMLIMIPILYYNGLEQGFITGDFTANTKEQRSREWVGFSMAVFGVVNAVSSVLAGRAIRSYGKIVVAAGTVAHGFLLAFVIYVHRFGDFKALYADHLWVLFVLAAAAGVGDAVWTTYPNTEIGTLFSDRIMPGYSTMKLWNSLGNVTILVLGNHVPLWAKATLVAAGLLLSVVAVIVLHSQRSRSRYSRV</sequence>
<keyword evidence="9" id="KW-1185">Reference proteome</keyword>
<proteinExistence type="inferred from homology"/>
<feature type="transmembrane region" description="Helical" evidence="7">
    <location>
        <begin position="169"/>
        <end position="194"/>
    </location>
</feature>
<dbReference type="PANTHER" id="PTHR19444">
    <property type="entry name" value="UNC-93 RELATED"/>
    <property type="match status" value="1"/>
</dbReference>
<evidence type="ECO:0000256" key="1">
    <source>
        <dbReference type="ARBA" id="ARBA00004141"/>
    </source>
</evidence>
<feature type="transmembrane region" description="Helical" evidence="7">
    <location>
        <begin position="206"/>
        <end position="225"/>
    </location>
</feature>
<protein>
    <recommendedName>
        <fullName evidence="10">UNC93-like protein</fullName>
    </recommendedName>
</protein>
<feature type="transmembrane region" description="Helical" evidence="7">
    <location>
        <begin position="296"/>
        <end position="319"/>
    </location>
</feature>
<dbReference type="Gene3D" id="1.20.1250.20">
    <property type="entry name" value="MFS general substrate transporter like domains"/>
    <property type="match status" value="2"/>
</dbReference>
<organism evidence="8 9">
    <name type="scientific">Planoprotostelium fungivorum</name>
    <dbReference type="NCBI Taxonomy" id="1890364"/>
    <lineage>
        <taxon>Eukaryota</taxon>
        <taxon>Amoebozoa</taxon>
        <taxon>Evosea</taxon>
        <taxon>Variosea</taxon>
        <taxon>Cavosteliida</taxon>
        <taxon>Cavosteliaceae</taxon>
        <taxon>Planoprotostelium</taxon>
    </lineage>
</organism>
<gene>
    <name evidence="8" type="ORF">PROFUN_08682</name>
</gene>
<evidence type="ECO:0000256" key="4">
    <source>
        <dbReference type="ARBA" id="ARBA00022989"/>
    </source>
</evidence>
<feature type="transmembrane region" description="Helical" evidence="7">
    <location>
        <begin position="418"/>
        <end position="440"/>
    </location>
</feature>
<dbReference type="OrthoDB" id="196103at2759"/>
<reference evidence="8 9" key="1">
    <citation type="journal article" date="2018" name="Genome Biol. Evol.">
        <title>Multiple Roots of Fruiting Body Formation in Amoebozoa.</title>
        <authorList>
            <person name="Hillmann F."/>
            <person name="Forbes G."/>
            <person name="Novohradska S."/>
            <person name="Ferling I."/>
            <person name="Riege K."/>
            <person name="Groth M."/>
            <person name="Westermann M."/>
            <person name="Marz M."/>
            <person name="Spaller T."/>
            <person name="Winckler T."/>
            <person name="Schaap P."/>
            <person name="Glockner G."/>
        </authorList>
    </citation>
    <scope>NUCLEOTIDE SEQUENCE [LARGE SCALE GENOMIC DNA]</scope>
    <source>
        <strain evidence="8 9">Jena</strain>
    </source>
</reference>
<dbReference type="InParanoid" id="A0A2P6MQS9"/>
<keyword evidence="4 7" id="KW-1133">Transmembrane helix</keyword>
<dbReference type="AlphaFoldDB" id="A0A2P6MQS9"/>
<evidence type="ECO:0000256" key="6">
    <source>
        <dbReference type="SAM" id="MobiDB-lite"/>
    </source>
</evidence>
<dbReference type="InterPro" id="IPR051951">
    <property type="entry name" value="UNC-93_regulatory"/>
</dbReference>
<evidence type="ECO:0000256" key="3">
    <source>
        <dbReference type="ARBA" id="ARBA00022692"/>
    </source>
</evidence>
<evidence type="ECO:0000256" key="7">
    <source>
        <dbReference type="SAM" id="Phobius"/>
    </source>
</evidence>
<evidence type="ECO:0000256" key="5">
    <source>
        <dbReference type="ARBA" id="ARBA00023136"/>
    </source>
</evidence>
<feature type="transmembrane region" description="Helical" evidence="7">
    <location>
        <begin position="325"/>
        <end position="345"/>
    </location>
</feature>
<evidence type="ECO:0008006" key="10">
    <source>
        <dbReference type="Google" id="ProtNLM"/>
    </source>
</evidence>